<dbReference type="Pfam" id="PF07727">
    <property type="entry name" value="RVT_2"/>
    <property type="match status" value="1"/>
</dbReference>
<feature type="compositionally biased region" description="Low complexity" evidence="1">
    <location>
        <begin position="131"/>
        <end position="141"/>
    </location>
</feature>
<accession>A0ABQ5B121</accession>
<dbReference type="CDD" id="cd09272">
    <property type="entry name" value="RNase_HI_RT_Ty1"/>
    <property type="match status" value="1"/>
</dbReference>
<evidence type="ECO:0000313" key="4">
    <source>
        <dbReference type="EMBL" id="GJT07377.1"/>
    </source>
</evidence>
<reference evidence="4" key="2">
    <citation type="submission" date="2022-01" db="EMBL/GenBank/DDBJ databases">
        <authorList>
            <person name="Yamashiro T."/>
            <person name="Shiraishi A."/>
            <person name="Satake H."/>
            <person name="Nakayama K."/>
        </authorList>
    </citation>
    <scope>NUCLEOTIDE SEQUENCE</scope>
</reference>
<reference evidence="4" key="1">
    <citation type="journal article" date="2022" name="Int. J. Mol. Sci.">
        <title>Draft Genome of Tanacetum Coccineum: Genomic Comparison of Closely Related Tanacetum-Family Plants.</title>
        <authorList>
            <person name="Yamashiro T."/>
            <person name="Shiraishi A."/>
            <person name="Nakayama K."/>
            <person name="Satake H."/>
        </authorList>
    </citation>
    <scope>NUCLEOTIDE SEQUENCE</scope>
</reference>
<evidence type="ECO:0000313" key="5">
    <source>
        <dbReference type="Proteomes" id="UP001151760"/>
    </source>
</evidence>
<feature type="compositionally biased region" description="Polar residues" evidence="1">
    <location>
        <begin position="152"/>
        <end position="166"/>
    </location>
</feature>
<dbReference type="Proteomes" id="UP001151760">
    <property type="component" value="Unassembled WGS sequence"/>
</dbReference>
<comment type="caution">
    <text evidence="4">The sequence shown here is derived from an EMBL/GenBank/DDBJ whole genome shotgun (WGS) entry which is preliminary data.</text>
</comment>
<dbReference type="InterPro" id="IPR057670">
    <property type="entry name" value="SH3_retrovirus"/>
</dbReference>
<evidence type="ECO:0000256" key="1">
    <source>
        <dbReference type="SAM" id="MobiDB-lite"/>
    </source>
</evidence>
<feature type="domain" description="Retroviral polymerase SH3-like" evidence="3">
    <location>
        <begin position="38"/>
        <end position="97"/>
    </location>
</feature>
<dbReference type="EMBL" id="BQNB010012745">
    <property type="protein sequence ID" value="GJT07377.1"/>
    <property type="molecule type" value="Genomic_DNA"/>
</dbReference>
<gene>
    <name evidence="4" type="ORF">Tco_0841839</name>
</gene>
<evidence type="ECO:0000259" key="2">
    <source>
        <dbReference type="Pfam" id="PF07727"/>
    </source>
</evidence>
<evidence type="ECO:0000259" key="3">
    <source>
        <dbReference type="Pfam" id="PF25597"/>
    </source>
</evidence>
<dbReference type="Pfam" id="PF25597">
    <property type="entry name" value="SH3_retrovirus"/>
    <property type="match status" value="1"/>
</dbReference>
<protein>
    <submittedName>
        <fullName evidence="4">Ribonuclease H-like domain-containing protein</fullName>
    </submittedName>
</protein>
<feature type="domain" description="Reverse transcriptase Ty1/copia-type" evidence="2">
    <location>
        <begin position="251"/>
        <end position="343"/>
    </location>
</feature>
<sequence>MATYLLNLLPSTAINNEIPFSKLFHKEPDYSRLRIFGCLCYPHLHSPHKLAPRATPCIFLGYPAYHRGYRCLDLETNKIILSRHVTFDETQFPYKSMTPSSPPSYTFLDTTPASPILHHILNAKTQQPHIQTQPNSNQQPNNPLPNTGPPMQAQQPQNHTGPSTNAHELPIHNPTTHPPYDPPTNHSSHVPEPTRTHRMVTRSQAGIVKPIDRLSLHTSPLSPIPKSPFLALKDPNWSNAMHDEYNALVKNGTWILVPRPSNVNLVRSMWLFKHKFHADGTLSRYKARLVANGSSQQLGVDFDETFSPVVKPATIRTVLSLVVSRRWPIHQLEKRCFLNGDFNRKRSLYGQKQAPCAWFQRFAGYATRAGFSPSRCDSSLFIYTQGFAVDPDSNWVRTVSSSEDPTLYHSLAGGTSSILPLLAHICPMQFNIFVSICMIRGSRILPLSNVSYAIAEAEYRGVANVVTETAWIRNLLRELHFPLLTATLVYCDNVSAAYMSANPVQHQRTKHIEIDIHFVRDMVKAGHVRILHVPSRFQYADIFTKGLPSALFKDFRSNCSNCGGVLVIYFWILAVYKSSQDSSFNGQVNIQSQVINQHLLLIDLY</sequence>
<keyword evidence="5" id="KW-1185">Reference proteome</keyword>
<dbReference type="InterPro" id="IPR013103">
    <property type="entry name" value="RVT_2"/>
</dbReference>
<proteinExistence type="predicted"/>
<organism evidence="4 5">
    <name type="scientific">Tanacetum coccineum</name>
    <dbReference type="NCBI Taxonomy" id="301880"/>
    <lineage>
        <taxon>Eukaryota</taxon>
        <taxon>Viridiplantae</taxon>
        <taxon>Streptophyta</taxon>
        <taxon>Embryophyta</taxon>
        <taxon>Tracheophyta</taxon>
        <taxon>Spermatophyta</taxon>
        <taxon>Magnoliopsida</taxon>
        <taxon>eudicotyledons</taxon>
        <taxon>Gunneridae</taxon>
        <taxon>Pentapetalae</taxon>
        <taxon>asterids</taxon>
        <taxon>campanulids</taxon>
        <taxon>Asterales</taxon>
        <taxon>Asteraceae</taxon>
        <taxon>Asteroideae</taxon>
        <taxon>Anthemideae</taxon>
        <taxon>Anthemidinae</taxon>
        <taxon>Tanacetum</taxon>
    </lineage>
</organism>
<feature type="region of interest" description="Disordered" evidence="1">
    <location>
        <begin position="126"/>
        <end position="200"/>
    </location>
</feature>
<dbReference type="PANTHER" id="PTHR11439">
    <property type="entry name" value="GAG-POL-RELATED RETROTRANSPOSON"/>
    <property type="match status" value="1"/>
</dbReference>
<dbReference type="PANTHER" id="PTHR11439:SF524">
    <property type="entry name" value="RNA-DIRECTED DNA POLYMERASE, PROTEIN KINASE RLK-PELLE-DLSV FAMILY"/>
    <property type="match status" value="1"/>
</dbReference>
<name>A0ABQ5B121_9ASTR</name>